<dbReference type="InterPro" id="IPR008995">
    <property type="entry name" value="Mo/tungstate-bd_C_term_dom"/>
</dbReference>
<dbReference type="PANTHER" id="PTHR42781:SF4">
    <property type="entry name" value="SPERMIDINE_PUTRESCINE IMPORT ATP-BINDING PROTEIN POTA"/>
    <property type="match status" value="1"/>
</dbReference>
<dbReference type="Gene3D" id="3.40.50.300">
    <property type="entry name" value="P-loop containing nucleotide triphosphate hydrolases"/>
    <property type="match status" value="1"/>
</dbReference>
<evidence type="ECO:0000256" key="4">
    <source>
        <dbReference type="ARBA" id="ARBA00022967"/>
    </source>
</evidence>
<dbReference type="InterPro" id="IPR017871">
    <property type="entry name" value="ABC_transporter-like_CS"/>
</dbReference>
<sequence length="314" mass="35345">MYLILEGVTRCFGSKTVVKQVSLDVRQGEFVTLLGPSGCGKTTLLKMVGGFLQPSAGNILLDGVNINNVPPEERPVATVFQNYALFPHMTVMENVMYGLRYKSGYTKKDAYSLARNMLELVHLEDIAKQSVTKISGGQQQRVALARALILNPKVLLLDEPLSNLDAKLRMKIRKEIKDIQLKLGMTMVFVTHDQEEALSLSDRIVVMNGGTVEQIGIPREIYANPRNEFVANFVGRANLIRAEESLCIVRPESIVPVEENGDYQGVVVQKQYMGSYTTYFIETDELMLQMDVRNLEDKDWRIGQILQIKVMKNK</sequence>
<dbReference type="Pfam" id="PF08402">
    <property type="entry name" value="TOBE_2"/>
    <property type="match status" value="1"/>
</dbReference>
<dbReference type="PROSITE" id="PS50893">
    <property type="entry name" value="ABC_TRANSPORTER_2"/>
    <property type="match status" value="1"/>
</dbReference>
<keyword evidence="7" id="KW-1185">Reference proteome</keyword>
<protein>
    <submittedName>
        <fullName evidence="6">Putrescine transport ATP-binding protein PotA (TC 3.A.1.11.1)</fullName>
    </submittedName>
</protein>
<name>A0A0U1KWC1_9FIRM</name>
<dbReference type="InterPro" id="IPR027417">
    <property type="entry name" value="P-loop_NTPase"/>
</dbReference>
<keyword evidence="3 6" id="KW-0067">ATP-binding</keyword>
<dbReference type="GO" id="GO:0016887">
    <property type="term" value="F:ATP hydrolysis activity"/>
    <property type="evidence" value="ECO:0007669"/>
    <property type="project" value="InterPro"/>
</dbReference>
<keyword evidence="4" id="KW-1278">Translocase</keyword>
<dbReference type="GO" id="GO:0043190">
    <property type="term" value="C:ATP-binding cassette (ABC) transporter complex"/>
    <property type="evidence" value="ECO:0007669"/>
    <property type="project" value="InterPro"/>
</dbReference>
<evidence type="ECO:0000313" key="7">
    <source>
        <dbReference type="Proteomes" id="UP000049855"/>
    </source>
</evidence>
<dbReference type="AlphaFoldDB" id="A0A0U1KWC1"/>
<dbReference type="SMART" id="SM00382">
    <property type="entry name" value="AAA"/>
    <property type="match status" value="1"/>
</dbReference>
<reference evidence="7" key="1">
    <citation type="submission" date="2015-03" db="EMBL/GenBank/DDBJ databases">
        <authorList>
            <person name="Nijsse Bart"/>
        </authorList>
    </citation>
    <scope>NUCLEOTIDE SEQUENCE [LARGE SCALE GENOMIC DNA]</scope>
</reference>
<dbReference type="InterPro" id="IPR013611">
    <property type="entry name" value="Transp-assoc_OB_typ2"/>
</dbReference>
<evidence type="ECO:0000256" key="1">
    <source>
        <dbReference type="ARBA" id="ARBA00022448"/>
    </source>
</evidence>
<organism evidence="6 7">
    <name type="scientific">Sporomusa ovata</name>
    <dbReference type="NCBI Taxonomy" id="2378"/>
    <lineage>
        <taxon>Bacteria</taxon>
        <taxon>Bacillati</taxon>
        <taxon>Bacillota</taxon>
        <taxon>Negativicutes</taxon>
        <taxon>Selenomonadales</taxon>
        <taxon>Sporomusaceae</taxon>
        <taxon>Sporomusa</taxon>
    </lineage>
</organism>
<dbReference type="SUPFAM" id="SSF50331">
    <property type="entry name" value="MOP-like"/>
    <property type="match status" value="1"/>
</dbReference>
<dbReference type="Proteomes" id="UP000049855">
    <property type="component" value="Unassembled WGS sequence"/>
</dbReference>
<dbReference type="PROSITE" id="PS00211">
    <property type="entry name" value="ABC_TRANSPORTER_1"/>
    <property type="match status" value="1"/>
</dbReference>
<dbReference type="FunFam" id="3.40.50.300:FF:000133">
    <property type="entry name" value="Spermidine/putrescine import ATP-binding protein PotA"/>
    <property type="match status" value="1"/>
</dbReference>
<dbReference type="InterPro" id="IPR050093">
    <property type="entry name" value="ABC_SmlMolc_Importer"/>
</dbReference>
<dbReference type="InterPro" id="IPR003439">
    <property type="entry name" value="ABC_transporter-like_ATP-bd"/>
</dbReference>
<evidence type="ECO:0000259" key="5">
    <source>
        <dbReference type="PROSITE" id="PS50893"/>
    </source>
</evidence>
<dbReference type="RefSeq" id="WP_021168815.1">
    <property type="nucleotide sequence ID" value="NZ_CTRP01000005.1"/>
</dbReference>
<keyword evidence="2" id="KW-0547">Nucleotide-binding</keyword>
<dbReference type="GO" id="GO:0005524">
    <property type="term" value="F:ATP binding"/>
    <property type="evidence" value="ECO:0007669"/>
    <property type="project" value="UniProtKB-KW"/>
</dbReference>
<gene>
    <name evidence="6" type="ORF">SpAn4DRAFT_3598</name>
</gene>
<dbReference type="InterPro" id="IPR003593">
    <property type="entry name" value="AAA+_ATPase"/>
</dbReference>
<feature type="domain" description="ABC transporter" evidence="5">
    <location>
        <begin position="3"/>
        <end position="234"/>
    </location>
</feature>
<proteinExistence type="predicted"/>
<evidence type="ECO:0000256" key="3">
    <source>
        <dbReference type="ARBA" id="ARBA00022840"/>
    </source>
</evidence>
<dbReference type="Pfam" id="PF00005">
    <property type="entry name" value="ABC_tran"/>
    <property type="match status" value="1"/>
</dbReference>
<dbReference type="SUPFAM" id="SSF52540">
    <property type="entry name" value="P-loop containing nucleoside triphosphate hydrolases"/>
    <property type="match status" value="1"/>
</dbReference>
<accession>A0A0U1KWC1</accession>
<keyword evidence="1" id="KW-0813">Transport</keyword>
<evidence type="ECO:0000256" key="2">
    <source>
        <dbReference type="ARBA" id="ARBA00022741"/>
    </source>
</evidence>
<dbReference type="PANTHER" id="PTHR42781">
    <property type="entry name" value="SPERMIDINE/PUTRESCINE IMPORT ATP-BINDING PROTEIN POTA"/>
    <property type="match status" value="1"/>
</dbReference>
<dbReference type="EMBL" id="CTRP01000005">
    <property type="protein sequence ID" value="CQR71732.1"/>
    <property type="molecule type" value="Genomic_DNA"/>
</dbReference>
<dbReference type="GO" id="GO:0022857">
    <property type="term" value="F:transmembrane transporter activity"/>
    <property type="evidence" value="ECO:0007669"/>
    <property type="project" value="InterPro"/>
</dbReference>
<evidence type="ECO:0000313" key="6">
    <source>
        <dbReference type="EMBL" id="CQR71732.1"/>
    </source>
</evidence>